<dbReference type="SUPFAM" id="SSF47384">
    <property type="entry name" value="Homodimeric domain of signal transducing histidine kinase"/>
    <property type="match status" value="1"/>
</dbReference>
<dbReference type="InterPro" id="IPR003661">
    <property type="entry name" value="HisK_dim/P_dom"/>
</dbReference>
<keyword evidence="5" id="KW-0418">Kinase</keyword>
<dbReference type="NCBIfam" id="TIGR00229">
    <property type="entry name" value="sensory_box"/>
    <property type="match status" value="1"/>
</dbReference>
<dbReference type="Pfam" id="PF02518">
    <property type="entry name" value="HATPase_c"/>
    <property type="match status" value="1"/>
</dbReference>
<dbReference type="Gene3D" id="3.30.565.10">
    <property type="entry name" value="Histidine kinase-like ATPase, C-terminal domain"/>
    <property type="match status" value="1"/>
</dbReference>
<evidence type="ECO:0000259" key="7">
    <source>
        <dbReference type="PROSITE" id="PS50109"/>
    </source>
</evidence>
<dbReference type="PRINTS" id="PR00344">
    <property type="entry name" value="BCTRLSENSOR"/>
</dbReference>
<comment type="catalytic activity">
    <reaction evidence="1">
        <text>ATP + protein L-histidine = ADP + protein N-phospho-L-histidine.</text>
        <dbReference type="EC" id="2.7.13.3"/>
    </reaction>
</comment>
<dbReference type="InterPro" id="IPR013656">
    <property type="entry name" value="PAS_4"/>
</dbReference>
<dbReference type="Proteomes" id="UP000315995">
    <property type="component" value="Chromosome"/>
</dbReference>
<evidence type="ECO:0000256" key="5">
    <source>
        <dbReference type="ARBA" id="ARBA00022777"/>
    </source>
</evidence>
<feature type="coiled-coil region" evidence="6">
    <location>
        <begin position="283"/>
        <end position="317"/>
    </location>
</feature>
<evidence type="ECO:0000256" key="3">
    <source>
        <dbReference type="ARBA" id="ARBA00022553"/>
    </source>
</evidence>
<dbReference type="SMART" id="SM00091">
    <property type="entry name" value="PAS"/>
    <property type="match status" value="1"/>
</dbReference>
<dbReference type="CDD" id="cd00082">
    <property type="entry name" value="HisKA"/>
    <property type="match status" value="1"/>
</dbReference>
<evidence type="ECO:0000256" key="4">
    <source>
        <dbReference type="ARBA" id="ARBA00022679"/>
    </source>
</evidence>
<dbReference type="PANTHER" id="PTHR43304:SF1">
    <property type="entry name" value="PAC DOMAIN-CONTAINING PROTEIN"/>
    <property type="match status" value="1"/>
</dbReference>
<dbReference type="InterPro" id="IPR000014">
    <property type="entry name" value="PAS"/>
</dbReference>
<dbReference type="SUPFAM" id="SSF55874">
    <property type="entry name" value="ATPase domain of HSP90 chaperone/DNA topoisomerase II/histidine kinase"/>
    <property type="match status" value="1"/>
</dbReference>
<accession>A0A4Y6PRG5</accession>
<dbReference type="InterPro" id="IPR005467">
    <property type="entry name" value="His_kinase_dom"/>
</dbReference>
<keyword evidence="10" id="KW-1185">Reference proteome</keyword>
<sequence>MQRSNRYHLLENAPTQAFQRSTRLILRLLDVTGVAIFLTGLDGDWRLVFLSGCPRSQAADIEPWLSALPDDEPWVLSDSSNAPLSAERASTPPPFLASAPLTCPEDGANLGYLVVTGTNSSLGEQSRQTRQNLRDCADMIVEQLELRLQVRQADMDVRQLEQYTTQLTESERRFETLVNLLPLFIVVKDYDGHMLLSNKAHAESYGSTPEEMVGRHFFEFLTPREIAEAVLEADRRVIDTGETLRAIREVDNNGSQFIFDVMKIKYDNWEPGVDAVLGVVTDVTELKERERELADQSRELEHLVEELSRSNRQLEQFAYVASHDLQEPLRMVTSFLTLLDEEYGGQLDADADEYIGYAVDGARRMKAMINDLLEYSRVRRSDEPFTDVDLDALVETVGADLQAAHPDVAVSLTHDLLAEVRGRRGQLERLFTNLFSNAVKYAGSGSPHIHVSCTRLDDEWRIAVEDNGIGIPPDQHERIFDVFVRGRTTRQTPGTGIGLAICATIVEEHDGRIWVESDSAHGSTFYFTLSRNHAGAP</sequence>
<keyword evidence="6" id="KW-0175">Coiled coil</keyword>
<feature type="domain" description="Histidine kinase" evidence="7">
    <location>
        <begin position="320"/>
        <end position="533"/>
    </location>
</feature>
<feature type="domain" description="PAS" evidence="8">
    <location>
        <begin position="170"/>
        <end position="241"/>
    </location>
</feature>
<protein>
    <recommendedName>
        <fullName evidence="2">histidine kinase</fullName>
        <ecNumber evidence="2">2.7.13.3</ecNumber>
    </recommendedName>
</protein>
<dbReference type="InterPro" id="IPR004358">
    <property type="entry name" value="Sig_transdc_His_kin-like_C"/>
</dbReference>
<dbReference type="InterPro" id="IPR003594">
    <property type="entry name" value="HATPase_dom"/>
</dbReference>
<proteinExistence type="predicted"/>
<dbReference type="FunFam" id="3.30.565.10:FF:000006">
    <property type="entry name" value="Sensor histidine kinase WalK"/>
    <property type="match status" value="1"/>
</dbReference>
<dbReference type="Gene3D" id="3.30.450.20">
    <property type="entry name" value="PAS domain"/>
    <property type="match status" value="1"/>
</dbReference>
<dbReference type="Pfam" id="PF08448">
    <property type="entry name" value="PAS_4"/>
    <property type="match status" value="1"/>
</dbReference>
<evidence type="ECO:0000256" key="6">
    <source>
        <dbReference type="SAM" id="Coils"/>
    </source>
</evidence>
<dbReference type="PROSITE" id="PS50109">
    <property type="entry name" value="HIS_KIN"/>
    <property type="match status" value="1"/>
</dbReference>
<keyword evidence="3" id="KW-0597">Phosphoprotein</keyword>
<dbReference type="EMBL" id="CP041186">
    <property type="protein sequence ID" value="QDG50932.1"/>
    <property type="molecule type" value="Genomic_DNA"/>
</dbReference>
<dbReference type="InterPro" id="IPR035965">
    <property type="entry name" value="PAS-like_dom_sf"/>
</dbReference>
<dbReference type="InterPro" id="IPR036097">
    <property type="entry name" value="HisK_dim/P_sf"/>
</dbReference>
<dbReference type="PROSITE" id="PS50112">
    <property type="entry name" value="PAS"/>
    <property type="match status" value="1"/>
</dbReference>
<evidence type="ECO:0000256" key="1">
    <source>
        <dbReference type="ARBA" id="ARBA00000085"/>
    </source>
</evidence>
<dbReference type="GO" id="GO:0000155">
    <property type="term" value="F:phosphorelay sensor kinase activity"/>
    <property type="evidence" value="ECO:0007669"/>
    <property type="project" value="InterPro"/>
</dbReference>
<dbReference type="SUPFAM" id="SSF55785">
    <property type="entry name" value="PYP-like sensor domain (PAS domain)"/>
    <property type="match status" value="1"/>
</dbReference>
<dbReference type="OrthoDB" id="5524356at2"/>
<dbReference type="RefSeq" id="WP_141197422.1">
    <property type="nucleotide sequence ID" value="NZ_CP041186.1"/>
</dbReference>
<gene>
    <name evidence="9" type="ORF">FIV42_09355</name>
</gene>
<dbReference type="AlphaFoldDB" id="A0A4Y6PRG5"/>
<dbReference type="InterPro" id="IPR052162">
    <property type="entry name" value="Sensor_kinase/Photoreceptor"/>
</dbReference>
<name>A0A4Y6PRG5_PERCE</name>
<evidence type="ECO:0000313" key="10">
    <source>
        <dbReference type="Proteomes" id="UP000315995"/>
    </source>
</evidence>
<accession>A0A5B8Y735</accession>
<dbReference type="InterPro" id="IPR036890">
    <property type="entry name" value="HATPase_C_sf"/>
</dbReference>
<dbReference type="EC" id="2.7.13.3" evidence="2"/>
<keyword evidence="4" id="KW-0808">Transferase</keyword>
<evidence type="ECO:0000259" key="8">
    <source>
        <dbReference type="PROSITE" id="PS50112"/>
    </source>
</evidence>
<dbReference type="Gene3D" id="1.10.287.130">
    <property type="match status" value="1"/>
</dbReference>
<dbReference type="SMART" id="SM00387">
    <property type="entry name" value="HATPase_c"/>
    <property type="match status" value="1"/>
</dbReference>
<dbReference type="Pfam" id="PF00512">
    <property type="entry name" value="HisKA"/>
    <property type="match status" value="1"/>
</dbReference>
<dbReference type="PANTHER" id="PTHR43304">
    <property type="entry name" value="PHYTOCHROME-LIKE PROTEIN CPH1"/>
    <property type="match status" value="1"/>
</dbReference>
<evidence type="ECO:0000313" key="9">
    <source>
        <dbReference type="EMBL" id="QDG50932.1"/>
    </source>
</evidence>
<dbReference type="SMART" id="SM00388">
    <property type="entry name" value="HisKA"/>
    <property type="match status" value="1"/>
</dbReference>
<dbReference type="CDD" id="cd00130">
    <property type="entry name" value="PAS"/>
    <property type="match status" value="1"/>
</dbReference>
<dbReference type="SUPFAM" id="SSF55781">
    <property type="entry name" value="GAF domain-like"/>
    <property type="match status" value="1"/>
</dbReference>
<organism evidence="9 10">
    <name type="scientific">Persicimonas caeni</name>
    <dbReference type="NCBI Taxonomy" id="2292766"/>
    <lineage>
        <taxon>Bacteria</taxon>
        <taxon>Deltaproteobacteria</taxon>
        <taxon>Bradymonadales</taxon>
        <taxon>Bradymonadaceae</taxon>
        <taxon>Persicimonas</taxon>
    </lineage>
</organism>
<reference evidence="9 10" key="1">
    <citation type="submission" date="2019-06" db="EMBL/GenBank/DDBJ databases">
        <title>Persicimonas caeni gen. nov., sp. nov., a predatory bacterium isolated from solar saltern.</title>
        <authorList>
            <person name="Wang S."/>
        </authorList>
    </citation>
    <scope>NUCLEOTIDE SEQUENCE [LARGE SCALE GENOMIC DNA]</scope>
    <source>
        <strain evidence="9 10">YN101</strain>
    </source>
</reference>
<evidence type="ECO:0000256" key="2">
    <source>
        <dbReference type="ARBA" id="ARBA00012438"/>
    </source>
</evidence>